<proteinExistence type="inferred from homology"/>
<dbReference type="PANTHER" id="PTHR37828:SF1">
    <property type="entry name" value="YCII-RELATED DOMAIN-CONTAINING PROTEIN"/>
    <property type="match status" value="1"/>
</dbReference>
<name>A0A0D7W0R7_9FLAO</name>
<comment type="similarity">
    <text evidence="1">Belongs to the YciI family.</text>
</comment>
<comment type="caution">
    <text evidence="3">The sequence shown here is derived from an EMBL/GenBank/DDBJ whole genome shotgun (WGS) entry which is preliminary data.</text>
</comment>
<dbReference type="InterPro" id="IPR011008">
    <property type="entry name" value="Dimeric_a/b-barrel"/>
</dbReference>
<keyword evidence="4" id="KW-1185">Reference proteome</keyword>
<evidence type="ECO:0000256" key="1">
    <source>
        <dbReference type="ARBA" id="ARBA00007689"/>
    </source>
</evidence>
<dbReference type="STRING" id="1382798.PK35_10360"/>
<dbReference type="Proteomes" id="UP000032361">
    <property type="component" value="Unassembled WGS sequence"/>
</dbReference>
<dbReference type="EMBL" id="JTDV01000008">
    <property type="protein sequence ID" value="KJD32634.1"/>
    <property type="molecule type" value="Genomic_DNA"/>
</dbReference>
<dbReference type="OrthoDB" id="9814407at2"/>
<dbReference type="AlphaFoldDB" id="A0A0D7W0R7"/>
<reference evidence="3 4" key="1">
    <citation type="journal article" date="2015" name="Antonie Van Leeuwenhoek">
        <title>Tamlana nanhaiensis sp. nov., isolated from surface seawater collected from the South China Sea.</title>
        <authorList>
            <person name="Liu X."/>
            <person name="Lai Q."/>
            <person name="Du Y."/>
            <person name="Li G."/>
            <person name="Sun F."/>
            <person name="Shao Z."/>
        </authorList>
    </citation>
    <scope>NUCLEOTIDE SEQUENCE [LARGE SCALE GENOMIC DNA]</scope>
    <source>
        <strain evidence="3 4">FHC16</strain>
    </source>
</reference>
<dbReference type="InterPro" id="IPR005545">
    <property type="entry name" value="YCII"/>
</dbReference>
<accession>A0A0D7W0R7</accession>
<dbReference type="PATRIC" id="fig|1382798.3.peg.3423"/>
<dbReference type="PANTHER" id="PTHR37828">
    <property type="entry name" value="GSR2449 PROTEIN"/>
    <property type="match status" value="1"/>
</dbReference>
<dbReference type="SUPFAM" id="SSF54909">
    <property type="entry name" value="Dimeric alpha+beta barrel"/>
    <property type="match status" value="1"/>
</dbReference>
<gene>
    <name evidence="3" type="ORF">PK35_10360</name>
</gene>
<evidence type="ECO:0000313" key="3">
    <source>
        <dbReference type="EMBL" id="KJD32634.1"/>
    </source>
</evidence>
<dbReference type="Pfam" id="PF03795">
    <property type="entry name" value="YCII"/>
    <property type="match status" value="1"/>
</dbReference>
<sequence>MFIIDVTYKSDLSLIDQHLEAHKSFLDTNYQSGYFLASGRKNPRTGGIILTQAVSIEDIHKIIAQDPFKMYDIANYHITEFIPSKTNKALDFLMT</sequence>
<organism evidence="3 4">
    <name type="scientific">Neotamlana nanhaiensis</name>
    <dbReference type="NCBI Taxonomy" id="1382798"/>
    <lineage>
        <taxon>Bacteria</taxon>
        <taxon>Pseudomonadati</taxon>
        <taxon>Bacteroidota</taxon>
        <taxon>Flavobacteriia</taxon>
        <taxon>Flavobacteriales</taxon>
        <taxon>Flavobacteriaceae</taxon>
        <taxon>Neotamlana</taxon>
    </lineage>
</organism>
<dbReference type="RefSeq" id="WP_044626684.1">
    <property type="nucleotide sequence ID" value="NZ_JTDV01000008.1"/>
</dbReference>
<protein>
    <recommendedName>
        <fullName evidence="2">YCII-related domain-containing protein</fullName>
    </recommendedName>
</protein>
<evidence type="ECO:0000259" key="2">
    <source>
        <dbReference type="Pfam" id="PF03795"/>
    </source>
</evidence>
<evidence type="ECO:0000313" key="4">
    <source>
        <dbReference type="Proteomes" id="UP000032361"/>
    </source>
</evidence>
<feature type="domain" description="YCII-related" evidence="2">
    <location>
        <begin position="9"/>
        <end position="81"/>
    </location>
</feature>